<keyword evidence="3" id="KW-1185">Reference proteome</keyword>
<organism evidence="2 3">
    <name type="scientific">Bdellovibrio svalbardensis</name>
    <dbReference type="NCBI Taxonomy" id="2972972"/>
    <lineage>
        <taxon>Bacteria</taxon>
        <taxon>Pseudomonadati</taxon>
        <taxon>Bdellovibrionota</taxon>
        <taxon>Bdellovibrionia</taxon>
        <taxon>Bdellovibrionales</taxon>
        <taxon>Pseudobdellovibrionaceae</taxon>
        <taxon>Bdellovibrio</taxon>
    </lineage>
</organism>
<protein>
    <recommendedName>
        <fullName evidence="4">DUF3575 domain-containing protein</fullName>
    </recommendedName>
</protein>
<feature type="chain" id="PRO_5045328874" description="DUF3575 domain-containing protein" evidence="1">
    <location>
        <begin position="26"/>
        <end position="206"/>
    </location>
</feature>
<dbReference type="EMBL" id="JANRMI010000004">
    <property type="protein sequence ID" value="MDG0817691.1"/>
    <property type="molecule type" value="Genomic_DNA"/>
</dbReference>
<keyword evidence="1" id="KW-0732">Signal</keyword>
<name>A0ABT6DLD1_9BACT</name>
<comment type="caution">
    <text evidence="2">The sequence shown here is derived from an EMBL/GenBank/DDBJ whole genome shotgun (WGS) entry which is preliminary data.</text>
</comment>
<evidence type="ECO:0000313" key="3">
    <source>
        <dbReference type="Proteomes" id="UP001152321"/>
    </source>
</evidence>
<feature type="signal peptide" evidence="1">
    <location>
        <begin position="1"/>
        <end position="25"/>
    </location>
</feature>
<evidence type="ECO:0000256" key="1">
    <source>
        <dbReference type="SAM" id="SignalP"/>
    </source>
</evidence>
<proteinExistence type="predicted"/>
<accession>A0ABT6DLD1</accession>
<dbReference type="RefSeq" id="WP_277579163.1">
    <property type="nucleotide sequence ID" value="NZ_JANRMI010000004.1"/>
</dbReference>
<gene>
    <name evidence="2" type="ORF">NWE73_15020</name>
</gene>
<reference evidence="2" key="1">
    <citation type="submission" date="2022-08" db="EMBL/GenBank/DDBJ databases">
        <title>Novel Bdellovibrio Species Isolated from Svalbard: Designation Bdellovibrio svalbardensis.</title>
        <authorList>
            <person name="Mitchell R.J."/>
            <person name="Choi S.Y."/>
        </authorList>
    </citation>
    <scope>NUCLEOTIDE SEQUENCE</scope>
    <source>
        <strain evidence="2">PAP01</strain>
    </source>
</reference>
<evidence type="ECO:0000313" key="2">
    <source>
        <dbReference type="EMBL" id="MDG0817691.1"/>
    </source>
</evidence>
<dbReference type="Proteomes" id="UP001152321">
    <property type="component" value="Unassembled WGS sequence"/>
</dbReference>
<sequence length="206" mass="22906">MKTYFMQLCLIPVLTLLLTAHTALAASFDHDEGMSKAQLVESLSKNTSLNSEQIENLILTLQKQFALKPDQKLPIKGYLYAAGLNGALLMDHDTWLFDANIQVPGSSELVHIPKMFLCDFHNGGLKFEVAYKWMFTFIPNGVNVDELHGAIYGRGLGLVAEAFLGLEGSWMPAQNRAHDLFHVAIKLGFGGGILIPKMEFKLREIK</sequence>
<evidence type="ECO:0008006" key="4">
    <source>
        <dbReference type="Google" id="ProtNLM"/>
    </source>
</evidence>